<dbReference type="Proteomes" id="UP000070328">
    <property type="component" value="Unassembled WGS sequence"/>
</dbReference>
<keyword evidence="6" id="KW-1185">Reference proteome</keyword>
<dbReference type="PROSITE" id="PS00101">
    <property type="entry name" value="HEXAPEP_TRANSFERASES"/>
    <property type="match status" value="1"/>
</dbReference>
<dbReference type="InterPro" id="IPR018357">
    <property type="entry name" value="Hexapep_transf_CS"/>
</dbReference>
<evidence type="ECO:0000313" key="6">
    <source>
        <dbReference type="Proteomes" id="UP000070328"/>
    </source>
</evidence>
<dbReference type="PANTHER" id="PTHR23416">
    <property type="entry name" value="SIALIC ACID SYNTHASE-RELATED"/>
    <property type="match status" value="1"/>
</dbReference>
<keyword evidence="2" id="KW-0808">Transferase</keyword>
<keyword evidence="3" id="KW-0012">Acyltransferase</keyword>
<evidence type="ECO:0000259" key="4">
    <source>
        <dbReference type="SMART" id="SM01266"/>
    </source>
</evidence>
<comment type="similarity">
    <text evidence="1">Belongs to the transferase hexapeptide repeat family.</text>
</comment>
<dbReference type="CDD" id="cd03357">
    <property type="entry name" value="LbH_MAT_GAT"/>
    <property type="match status" value="1"/>
</dbReference>
<proteinExistence type="inferred from homology"/>
<dbReference type="Pfam" id="PF00132">
    <property type="entry name" value="Hexapep"/>
    <property type="match status" value="1"/>
</dbReference>
<dbReference type="OrthoDB" id="25818at2759"/>
<evidence type="ECO:0000256" key="2">
    <source>
        <dbReference type="ARBA" id="ARBA00022679"/>
    </source>
</evidence>
<comment type="caution">
    <text evidence="5">The sequence shown here is derived from an EMBL/GenBank/DDBJ whole genome shotgun (WGS) entry which is preliminary data.</text>
</comment>
<reference evidence="5 6" key="1">
    <citation type="submission" date="2014-02" db="EMBL/GenBank/DDBJ databases">
        <title>The genome sequence of Colletotrichum simmondsii CBS122122.</title>
        <authorList>
            <person name="Baroncelli R."/>
            <person name="Thon M.R."/>
        </authorList>
    </citation>
    <scope>NUCLEOTIDE SEQUENCE [LARGE SCALE GENOMIC DNA]</scope>
    <source>
        <strain evidence="5 6">CBS122122</strain>
    </source>
</reference>
<organism evidence="5 6">
    <name type="scientific">Colletotrichum simmondsii</name>
    <dbReference type="NCBI Taxonomy" id="703756"/>
    <lineage>
        <taxon>Eukaryota</taxon>
        <taxon>Fungi</taxon>
        <taxon>Dikarya</taxon>
        <taxon>Ascomycota</taxon>
        <taxon>Pezizomycotina</taxon>
        <taxon>Sordariomycetes</taxon>
        <taxon>Hypocreomycetidae</taxon>
        <taxon>Glomerellales</taxon>
        <taxon>Glomerellaceae</taxon>
        <taxon>Colletotrichum</taxon>
        <taxon>Colletotrichum acutatum species complex</taxon>
    </lineage>
</organism>
<accession>A0A135T842</accession>
<sequence>MGAKEGKDLKILELVGSVKNKPSCENYERMVSGMIYDPLDPVLNQGRHRARCLARDFNEIDPRQNTLQEVGKKKKEILQQLLGKFGEQSFIEAPLSVDYGCNIIFGSKSFANFNLTILDVSLVTIGDRVQSGPNVSIYIVVHDTSILSRMKCEEYGLPVTIEDDCWIGGGTIILAGVTIGSGTTVGAGSIVTKSLPPNSVAVGNPARVIKKVQTLEEEMATSNKSIKE</sequence>
<dbReference type="PANTHER" id="PTHR23416:SF23">
    <property type="entry name" value="ACETYLTRANSFERASE C18B11.09C-RELATED"/>
    <property type="match status" value="1"/>
</dbReference>
<dbReference type="GO" id="GO:0008374">
    <property type="term" value="F:O-acyltransferase activity"/>
    <property type="evidence" value="ECO:0007669"/>
    <property type="project" value="TreeGrafter"/>
</dbReference>
<feature type="domain" description="Maltose/galactoside acetyltransferase" evidence="4">
    <location>
        <begin position="27"/>
        <end position="87"/>
    </location>
</feature>
<dbReference type="Gene3D" id="2.160.10.10">
    <property type="entry name" value="Hexapeptide repeat proteins"/>
    <property type="match status" value="1"/>
</dbReference>
<dbReference type="SUPFAM" id="SSF51161">
    <property type="entry name" value="Trimeric LpxA-like enzymes"/>
    <property type="match status" value="1"/>
</dbReference>
<dbReference type="Pfam" id="PF12464">
    <property type="entry name" value="Mac"/>
    <property type="match status" value="1"/>
</dbReference>
<name>A0A135T842_9PEZI</name>
<evidence type="ECO:0000313" key="5">
    <source>
        <dbReference type="EMBL" id="KXH44293.1"/>
    </source>
</evidence>
<dbReference type="FunFam" id="2.160.10.10:FF:000025">
    <property type="entry name" value="Hexapeptide-repeat containing-acetyltransferase"/>
    <property type="match status" value="1"/>
</dbReference>
<dbReference type="InterPro" id="IPR011004">
    <property type="entry name" value="Trimer_LpxA-like_sf"/>
</dbReference>
<dbReference type="GO" id="GO:0016407">
    <property type="term" value="F:acetyltransferase activity"/>
    <property type="evidence" value="ECO:0007669"/>
    <property type="project" value="InterPro"/>
</dbReference>
<dbReference type="InterPro" id="IPR001451">
    <property type="entry name" value="Hexapep"/>
</dbReference>
<evidence type="ECO:0000256" key="1">
    <source>
        <dbReference type="ARBA" id="ARBA00007274"/>
    </source>
</evidence>
<dbReference type="InterPro" id="IPR024688">
    <property type="entry name" value="Mac_dom"/>
</dbReference>
<dbReference type="EMBL" id="JFBX01000252">
    <property type="protein sequence ID" value="KXH44293.1"/>
    <property type="molecule type" value="Genomic_DNA"/>
</dbReference>
<dbReference type="InterPro" id="IPR051159">
    <property type="entry name" value="Hexapeptide_acetyltransf"/>
</dbReference>
<dbReference type="AlphaFoldDB" id="A0A135T842"/>
<protein>
    <submittedName>
        <fullName evidence="5">Nodulation protein L</fullName>
    </submittedName>
</protein>
<evidence type="ECO:0000256" key="3">
    <source>
        <dbReference type="ARBA" id="ARBA00023315"/>
    </source>
</evidence>
<gene>
    <name evidence="5" type="ORF">CSIM01_08073</name>
</gene>
<dbReference type="SMART" id="SM01266">
    <property type="entry name" value="Mac"/>
    <property type="match status" value="1"/>
</dbReference>